<sequence>MPPPSGLKIATQAVERLVKEEGYYHQEQAKQEERVKKLEQEISAGGDGSDFNAEFVLKQEKKALEETKKVFSPLLERLVLALNTLEEKIYLGENEGTGTEEELNKAKEALQAGYKLTGSDPNTVSELGERAKHEEVVKGQENSTQSDMAEL</sequence>
<dbReference type="Proteomes" id="UP001239445">
    <property type="component" value="Unassembled WGS sequence"/>
</dbReference>
<keyword evidence="2 3" id="KW-0143">Chaperone</keyword>
<proteinExistence type="inferred from homology"/>
<keyword evidence="3" id="KW-0963">Cytoplasm</keyword>
<evidence type="ECO:0000313" key="5">
    <source>
        <dbReference type="EMBL" id="KAK1754954.1"/>
    </source>
</evidence>
<comment type="caution">
    <text evidence="5">The sequence shown here is derived from an EMBL/GenBank/DDBJ whole genome shotgun (WGS) entry which is preliminary data.</text>
</comment>
<keyword evidence="3" id="KW-0493">Microtubule</keyword>
<feature type="region of interest" description="Disordered" evidence="4">
    <location>
        <begin position="114"/>
        <end position="151"/>
    </location>
</feature>
<feature type="compositionally biased region" description="Basic and acidic residues" evidence="4">
    <location>
        <begin position="127"/>
        <end position="138"/>
    </location>
</feature>
<evidence type="ECO:0000256" key="3">
    <source>
        <dbReference type="RuleBase" id="RU364030"/>
    </source>
</evidence>
<evidence type="ECO:0000313" key="6">
    <source>
        <dbReference type="Proteomes" id="UP001239445"/>
    </source>
</evidence>
<reference evidence="5" key="1">
    <citation type="submission" date="2023-06" db="EMBL/GenBank/DDBJ databases">
        <title>Genome-scale phylogeny and comparative genomics of the fungal order Sordariales.</title>
        <authorList>
            <consortium name="Lawrence Berkeley National Laboratory"/>
            <person name="Hensen N."/>
            <person name="Bonometti L."/>
            <person name="Westerberg I."/>
            <person name="Brannstrom I.O."/>
            <person name="Guillou S."/>
            <person name="Cros-Aarteil S."/>
            <person name="Calhoun S."/>
            <person name="Haridas S."/>
            <person name="Kuo A."/>
            <person name="Mondo S."/>
            <person name="Pangilinan J."/>
            <person name="Riley R."/>
            <person name="Labutti K."/>
            <person name="Andreopoulos B."/>
            <person name="Lipzen A."/>
            <person name="Chen C."/>
            <person name="Yanf M."/>
            <person name="Daum C."/>
            <person name="Ng V."/>
            <person name="Clum A."/>
            <person name="Steindorff A."/>
            <person name="Ohm R."/>
            <person name="Martin F."/>
            <person name="Silar P."/>
            <person name="Natvig D."/>
            <person name="Lalanne C."/>
            <person name="Gautier V."/>
            <person name="Ament-Velasquez S.L."/>
            <person name="Kruys A."/>
            <person name="Hutchinson M.I."/>
            <person name="Powell A.J."/>
            <person name="Barry K."/>
            <person name="Miller A.N."/>
            <person name="Grigoriev I.V."/>
            <person name="Debuchy R."/>
            <person name="Gladieux P."/>
            <person name="Thoren M.H."/>
            <person name="Johannesson H."/>
        </authorList>
    </citation>
    <scope>NUCLEOTIDE SEQUENCE</scope>
    <source>
        <strain evidence="5">PSN4</strain>
    </source>
</reference>
<gene>
    <name evidence="5" type="ORF">QBC47DRAFT_382280</name>
</gene>
<organism evidence="5 6">
    <name type="scientific">Echria macrotheca</name>
    <dbReference type="NCBI Taxonomy" id="438768"/>
    <lineage>
        <taxon>Eukaryota</taxon>
        <taxon>Fungi</taxon>
        <taxon>Dikarya</taxon>
        <taxon>Ascomycota</taxon>
        <taxon>Pezizomycotina</taxon>
        <taxon>Sordariomycetes</taxon>
        <taxon>Sordariomycetidae</taxon>
        <taxon>Sordariales</taxon>
        <taxon>Schizotheciaceae</taxon>
        <taxon>Echria</taxon>
    </lineage>
</organism>
<comment type="subcellular location">
    <subcellularLocation>
        <location evidence="3">Cytoplasm</location>
        <location evidence="3">Cytoskeleton</location>
    </subcellularLocation>
</comment>
<comment type="subunit">
    <text evidence="3">Supercomplex made of cofactors A to E. Cofactors A and D function by capturing and stabilizing tubulin in a quasi-native conformation. Cofactor E binds to the cofactor D-tubulin complex; interaction with cofactor C then causes the release of tubulin polypeptides that are committed to the native state.</text>
</comment>
<dbReference type="InterPro" id="IPR036126">
    <property type="entry name" value="TBCA_sf"/>
</dbReference>
<dbReference type="InterPro" id="IPR004226">
    <property type="entry name" value="TBCA"/>
</dbReference>
<evidence type="ECO:0000256" key="1">
    <source>
        <dbReference type="ARBA" id="ARBA00006806"/>
    </source>
</evidence>
<dbReference type="Gene3D" id="1.20.58.90">
    <property type="match status" value="1"/>
</dbReference>
<accession>A0AAJ0BCY1</accession>
<dbReference type="GO" id="GO:0007021">
    <property type="term" value="P:tubulin complex assembly"/>
    <property type="evidence" value="ECO:0007669"/>
    <property type="project" value="UniProtKB-UniRule"/>
</dbReference>
<keyword evidence="6" id="KW-1185">Reference proteome</keyword>
<dbReference type="GO" id="GO:0005829">
    <property type="term" value="C:cytosol"/>
    <property type="evidence" value="ECO:0007669"/>
    <property type="project" value="TreeGrafter"/>
</dbReference>
<feature type="compositionally biased region" description="Polar residues" evidence="4">
    <location>
        <begin position="140"/>
        <end position="151"/>
    </location>
</feature>
<evidence type="ECO:0000256" key="4">
    <source>
        <dbReference type="SAM" id="MobiDB-lite"/>
    </source>
</evidence>
<evidence type="ECO:0000256" key="2">
    <source>
        <dbReference type="ARBA" id="ARBA00023186"/>
    </source>
</evidence>
<dbReference type="AlphaFoldDB" id="A0AAJ0BCY1"/>
<protein>
    <recommendedName>
        <fullName evidence="3">Tubulin-specific chaperone A</fullName>
    </recommendedName>
</protein>
<keyword evidence="3" id="KW-0206">Cytoskeleton</keyword>
<dbReference type="SUPFAM" id="SSF46988">
    <property type="entry name" value="Tubulin chaperone cofactor A"/>
    <property type="match status" value="1"/>
</dbReference>
<dbReference type="EMBL" id="MU839834">
    <property type="protein sequence ID" value="KAK1754954.1"/>
    <property type="molecule type" value="Genomic_DNA"/>
</dbReference>
<dbReference type="PANTHER" id="PTHR21500">
    <property type="entry name" value="TUBULIN-SPECIFIC CHAPERONE A"/>
    <property type="match status" value="1"/>
</dbReference>
<dbReference type="PANTHER" id="PTHR21500:SF0">
    <property type="entry name" value="TUBULIN-SPECIFIC CHAPERONE A"/>
    <property type="match status" value="1"/>
</dbReference>
<dbReference type="GO" id="GO:0005874">
    <property type="term" value="C:microtubule"/>
    <property type="evidence" value="ECO:0007669"/>
    <property type="project" value="UniProtKB-KW"/>
</dbReference>
<name>A0AAJ0BCY1_9PEZI</name>
<dbReference type="GO" id="GO:0007023">
    <property type="term" value="P:post-chaperonin tubulin folding pathway"/>
    <property type="evidence" value="ECO:0007669"/>
    <property type="project" value="UniProtKB-UniRule"/>
</dbReference>
<dbReference type="GO" id="GO:0048487">
    <property type="term" value="F:beta-tubulin binding"/>
    <property type="evidence" value="ECO:0007669"/>
    <property type="project" value="InterPro"/>
</dbReference>
<dbReference type="Pfam" id="PF02970">
    <property type="entry name" value="TBCA"/>
    <property type="match status" value="1"/>
</dbReference>
<comment type="similarity">
    <text evidence="1 3">Belongs to the TBCA family.</text>
</comment>